<evidence type="ECO:0008006" key="3">
    <source>
        <dbReference type="Google" id="ProtNLM"/>
    </source>
</evidence>
<comment type="caution">
    <text evidence="1">The sequence shown here is derived from an EMBL/GenBank/DDBJ whole genome shotgun (WGS) entry which is preliminary data.</text>
</comment>
<organism evidence="1 2">
    <name type="scientific">Caballeronia calidae</name>
    <dbReference type="NCBI Taxonomy" id="1777139"/>
    <lineage>
        <taxon>Bacteria</taxon>
        <taxon>Pseudomonadati</taxon>
        <taxon>Pseudomonadota</taxon>
        <taxon>Betaproteobacteria</taxon>
        <taxon>Burkholderiales</taxon>
        <taxon>Burkholderiaceae</taxon>
        <taxon>Caballeronia</taxon>
    </lineage>
</organism>
<accession>A0A158E238</accession>
<gene>
    <name evidence="1" type="ORF">AWB78_06005</name>
</gene>
<evidence type="ECO:0000313" key="1">
    <source>
        <dbReference type="EMBL" id="SAL00750.1"/>
    </source>
</evidence>
<proteinExistence type="predicted"/>
<sequence>MRCSSLQVRSAPLAHALSLAFGVACFFRVLPALGACNNTAPPSGETATCDNRLPIPPDARVIAVSGTVDVTPGSALVLVDSHGLFVRDASTATNRGTLRLNADHYDGMASQSSATGRNTLVNRGAVLTTGAGSEAMFSSAAAVAMRKEAGSMLSTRGVNVTAMNDFGGPGGGTLINDGSISTTGAAAHGTFPNGAVTGSGGRSVIVNSGDIDVTGSDAHGIVSLDASPDTVTNAGSIVARGGGGPDAFVNAASGVVANGGGTLDNAGTIQGATGVTIANGGATIVNSGTIRGFAHEAIVAVGRIDISITNSGTIAGGAGVAVRTDTGSDAFDMIGGVVTGQIRQGDGIDTFTMTAGQVDSVDQGDGRDTFTMSGGRVVGALASADIVHITNGRIGNADLNVGANLFDMSGGQVDTNVTAAMSGARIAARSKAERACAGSGEPLHTMVTP</sequence>
<dbReference type="Proteomes" id="UP000071859">
    <property type="component" value="Unassembled WGS sequence"/>
</dbReference>
<keyword evidence="2" id="KW-1185">Reference proteome</keyword>
<name>A0A158E238_9BURK</name>
<evidence type="ECO:0000313" key="2">
    <source>
        <dbReference type="Proteomes" id="UP000071859"/>
    </source>
</evidence>
<dbReference type="AlphaFoldDB" id="A0A158E238"/>
<reference evidence="1" key="1">
    <citation type="submission" date="2016-01" db="EMBL/GenBank/DDBJ databases">
        <authorList>
            <person name="Peeters C."/>
        </authorList>
    </citation>
    <scope>NUCLEOTIDE SEQUENCE</scope>
    <source>
        <strain evidence="1">LMG 29321</strain>
    </source>
</reference>
<dbReference type="PROSITE" id="PS51257">
    <property type="entry name" value="PROKAR_LIPOPROTEIN"/>
    <property type="match status" value="1"/>
</dbReference>
<dbReference type="OrthoDB" id="8613300at2"/>
<dbReference type="EMBL" id="FCOX02000043">
    <property type="protein sequence ID" value="SAL00750.1"/>
    <property type="molecule type" value="Genomic_DNA"/>
</dbReference>
<protein>
    <recommendedName>
        <fullName evidence="3">Autotransporter outer membrane beta-barrel domain-containing protein</fullName>
    </recommendedName>
</protein>
<dbReference type="RefSeq" id="WP_062609943.1">
    <property type="nucleotide sequence ID" value="NZ_FCOX02000043.1"/>
</dbReference>